<proteinExistence type="predicted"/>
<protein>
    <recommendedName>
        <fullName evidence="5">Retrotransposon gag domain-containing protein</fullName>
    </recommendedName>
</protein>
<keyword evidence="4" id="KW-1185">Reference proteome</keyword>
<dbReference type="Proteomes" id="UP000257109">
    <property type="component" value="Unassembled WGS sequence"/>
</dbReference>
<reference evidence="3" key="1">
    <citation type="submission" date="2018-05" db="EMBL/GenBank/DDBJ databases">
        <title>Draft genome of Mucuna pruriens seed.</title>
        <authorList>
            <person name="Nnadi N.E."/>
            <person name="Vos R."/>
            <person name="Hasami M.H."/>
            <person name="Devisetty U.K."/>
            <person name="Aguiy J.C."/>
        </authorList>
    </citation>
    <scope>NUCLEOTIDE SEQUENCE [LARGE SCALE GENOMIC DNA]</scope>
    <source>
        <strain evidence="3">JCA_2017</strain>
    </source>
</reference>
<dbReference type="OrthoDB" id="1740536at2759"/>
<feature type="non-terminal residue" evidence="3">
    <location>
        <position position="1"/>
    </location>
</feature>
<comment type="caution">
    <text evidence="3">The sequence shown here is derived from an EMBL/GenBank/DDBJ whole genome shotgun (WGS) entry which is preliminary data.</text>
</comment>
<evidence type="ECO:0000256" key="1">
    <source>
        <dbReference type="SAM" id="Coils"/>
    </source>
</evidence>
<evidence type="ECO:0008006" key="5">
    <source>
        <dbReference type="Google" id="ProtNLM"/>
    </source>
</evidence>
<organism evidence="3 4">
    <name type="scientific">Mucuna pruriens</name>
    <name type="common">Velvet bean</name>
    <name type="synonym">Dolichos pruriens</name>
    <dbReference type="NCBI Taxonomy" id="157652"/>
    <lineage>
        <taxon>Eukaryota</taxon>
        <taxon>Viridiplantae</taxon>
        <taxon>Streptophyta</taxon>
        <taxon>Embryophyta</taxon>
        <taxon>Tracheophyta</taxon>
        <taxon>Spermatophyta</taxon>
        <taxon>Magnoliopsida</taxon>
        <taxon>eudicotyledons</taxon>
        <taxon>Gunneridae</taxon>
        <taxon>Pentapetalae</taxon>
        <taxon>rosids</taxon>
        <taxon>fabids</taxon>
        <taxon>Fabales</taxon>
        <taxon>Fabaceae</taxon>
        <taxon>Papilionoideae</taxon>
        <taxon>50 kb inversion clade</taxon>
        <taxon>NPAAA clade</taxon>
        <taxon>indigoferoid/millettioid clade</taxon>
        <taxon>Phaseoleae</taxon>
        <taxon>Mucuna</taxon>
    </lineage>
</organism>
<sequence length="141" mass="16422">MRATEQREEELRRQISDLKARNEREMEVRGENSTRFAWRQPFCEEIDEVQIPANFREVLVDPFDGTQDPYAHLQAFQTQVYISGDQGESLKSYLARFNDATIRLDQERWTGQDAPSLGQDDMDRDGLAFRPAKQAHNSNLD</sequence>
<evidence type="ECO:0000313" key="3">
    <source>
        <dbReference type="EMBL" id="RDX76946.1"/>
    </source>
</evidence>
<dbReference type="AlphaFoldDB" id="A0A371FFA7"/>
<name>A0A371FFA7_MUCPR</name>
<accession>A0A371FFA7</accession>
<evidence type="ECO:0000313" key="4">
    <source>
        <dbReference type="Proteomes" id="UP000257109"/>
    </source>
</evidence>
<feature type="region of interest" description="Disordered" evidence="2">
    <location>
        <begin position="107"/>
        <end position="141"/>
    </location>
</feature>
<feature type="coiled-coil region" evidence="1">
    <location>
        <begin position="1"/>
        <end position="28"/>
    </location>
</feature>
<evidence type="ECO:0000256" key="2">
    <source>
        <dbReference type="SAM" id="MobiDB-lite"/>
    </source>
</evidence>
<dbReference type="EMBL" id="QJKJ01009329">
    <property type="protein sequence ID" value="RDX76946.1"/>
    <property type="molecule type" value="Genomic_DNA"/>
</dbReference>
<gene>
    <name evidence="3" type="ORF">CR513_43007</name>
</gene>
<keyword evidence="1" id="KW-0175">Coiled coil</keyword>